<dbReference type="EC" id="2.1.1.63" evidence="9"/>
<feature type="domain" description="Methylguanine DNA methyltransferase ribonuclease-like" evidence="11">
    <location>
        <begin position="5"/>
        <end position="67"/>
    </location>
</feature>
<keyword evidence="6 9" id="KW-0227">DNA damage</keyword>
<evidence type="ECO:0000256" key="4">
    <source>
        <dbReference type="ARBA" id="ARBA00022603"/>
    </source>
</evidence>
<keyword evidence="4 9" id="KW-0489">Methyltransferase</keyword>
<comment type="subcellular location">
    <subcellularLocation>
        <location evidence="9">Cytoplasm</location>
    </subcellularLocation>
</comment>
<evidence type="ECO:0000256" key="3">
    <source>
        <dbReference type="ARBA" id="ARBA00022490"/>
    </source>
</evidence>
<dbReference type="HAMAP" id="MF_00772">
    <property type="entry name" value="OGT"/>
    <property type="match status" value="1"/>
</dbReference>
<dbReference type="InterPro" id="IPR023546">
    <property type="entry name" value="MGMT"/>
</dbReference>
<name>A0A1W1Z061_9FIRM</name>
<dbReference type="GO" id="GO:0003908">
    <property type="term" value="F:methylated-DNA-[protein]-cysteine S-methyltransferase activity"/>
    <property type="evidence" value="ECO:0007669"/>
    <property type="project" value="UniProtKB-UniRule"/>
</dbReference>
<dbReference type="InterPro" id="IPR001497">
    <property type="entry name" value="MethylDNA_cys_MeTrfase_AS"/>
</dbReference>
<dbReference type="SUPFAM" id="SSF46767">
    <property type="entry name" value="Methylated DNA-protein cysteine methyltransferase, C-terminal domain"/>
    <property type="match status" value="1"/>
</dbReference>
<feature type="active site" description="Nucleophile; methyl group acceptor" evidence="9">
    <location>
        <position position="123"/>
    </location>
</feature>
<evidence type="ECO:0000256" key="1">
    <source>
        <dbReference type="ARBA" id="ARBA00001286"/>
    </source>
</evidence>
<protein>
    <recommendedName>
        <fullName evidence="9">Methylated-DNA--protein-cysteine methyltransferase</fullName>
        <ecNumber evidence="9">2.1.1.63</ecNumber>
    </recommendedName>
    <alternativeName>
        <fullName evidence="9">6-O-methylguanine-DNA methyltransferase</fullName>
        <shortName evidence="9">MGMT</shortName>
    </alternativeName>
    <alternativeName>
        <fullName evidence="9">O-6-methylguanine-DNA-alkyltransferase</fullName>
    </alternativeName>
</protein>
<feature type="domain" description="Methylated-DNA-[protein]-cysteine S-methyltransferase DNA binding" evidence="10">
    <location>
        <begin position="72"/>
        <end position="151"/>
    </location>
</feature>
<dbReference type="EMBL" id="FWXW01000001">
    <property type="protein sequence ID" value="SMC41763.1"/>
    <property type="molecule type" value="Genomic_DNA"/>
</dbReference>
<reference evidence="12 13" key="1">
    <citation type="submission" date="2017-04" db="EMBL/GenBank/DDBJ databases">
        <authorList>
            <person name="Afonso C.L."/>
            <person name="Miller P.J."/>
            <person name="Scott M.A."/>
            <person name="Spackman E."/>
            <person name="Goraichik I."/>
            <person name="Dimitrov K.M."/>
            <person name="Suarez D.L."/>
            <person name="Swayne D.E."/>
        </authorList>
    </citation>
    <scope>NUCLEOTIDE SEQUENCE [LARGE SCALE GENOMIC DNA]</scope>
    <source>
        <strain evidence="12 13">DSM 12816</strain>
    </source>
</reference>
<dbReference type="InterPro" id="IPR036631">
    <property type="entry name" value="MGMT_N_sf"/>
</dbReference>
<evidence type="ECO:0000313" key="13">
    <source>
        <dbReference type="Proteomes" id="UP000192790"/>
    </source>
</evidence>
<evidence type="ECO:0000256" key="9">
    <source>
        <dbReference type="HAMAP-Rule" id="MF_00772"/>
    </source>
</evidence>
<evidence type="ECO:0000256" key="7">
    <source>
        <dbReference type="ARBA" id="ARBA00023204"/>
    </source>
</evidence>
<evidence type="ECO:0000256" key="6">
    <source>
        <dbReference type="ARBA" id="ARBA00022763"/>
    </source>
</evidence>
<comment type="function">
    <text evidence="9">Involved in the cellular defense against the biological effects of O6-methylguanine (O6-MeG) and O4-methylthymine (O4-MeT) in DNA. Repairs the methylated nucleobase in DNA by stoichiometrically transferring the methyl group to a cysteine residue in the enzyme. This is a suicide reaction: the enzyme is irreversibly inactivated.</text>
</comment>
<dbReference type="Pfam" id="PF02870">
    <property type="entry name" value="Methyltransf_1N"/>
    <property type="match status" value="1"/>
</dbReference>
<keyword evidence="13" id="KW-1185">Reference proteome</keyword>
<dbReference type="Pfam" id="PF01035">
    <property type="entry name" value="DNA_binding_1"/>
    <property type="match status" value="1"/>
</dbReference>
<keyword evidence="7 9" id="KW-0234">DNA repair</keyword>
<dbReference type="Gene3D" id="3.30.160.70">
    <property type="entry name" value="Methylated DNA-protein cysteine methyltransferase domain"/>
    <property type="match status" value="1"/>
</dbReference>
<accession>A0A1W1Z061</accession>
<dbReference type="InterPro" id="IPR014048">
    <property type="entry name" value="MethylDNA_cys_MeTrfase_DNA-bd"/>
</dbReference>
<dbReference type="InterPro" id="IPR036388">
    <property type="entry name" value="WH-like_DNA-bd_sf"/>
</dbReference>
<dbReference type="STRING" id="1122930.SAMN02745168_0823"/>
<dbReference type="NCBIfam" id="TIGR00589">
    <property type="entry name" value="ogt"/>
    <property type="match status" value="1"/>
</dbReference>
<dbReference type="Proteomes" id="UP000192790">
    <property type="component" value="Unassembled WGS sequence"/>
</dbReference>
<dbReference type="CDD" id="cd06445">
    <property type="entry name" value="ATase"/>
    <property type="match status" value="1"/>
</dbReference>
<gene>
    <name evidence="12" type="ORF">SAMN02745168_0823</name>
</gene>
<organism evidence="12 13">
    <name type="scientific">Papillibacter cinnamivorans DSM 12816</name>
    <dbReference type="NCBI Taxonomy" id="1122930"/>
    <lineage>
        <taxon>Bacteria</taxon>
        <taxon>Bacillati</taxon>
        <taxon>Bacillota</taxon>
        <taxon>Clostridia</taxon>
        <taxon>Eubacteriales</taxon>
        <taxon>Oscillospiraceae</taxon>
        <taxon>Papillibacter</taxon>
    </lineage>
</organism>
<evidence type="ECO:0000259" key="10">
    <source>
        <dbReference type="Pfam" id="PF01035"/>
    </source>
</evidence>
<comment type="miscellaneous">
    <text evidence="9">This enzyme catalyzes only one turnover and therefore is not strictly catalytic. According to one definition, an enzyme is a biocatalyst that acts repeatedly and over many reaction cycles.</text>
</comment>
<dbReference type="RefSeq" id="WP_278308990.1">
    <property type="nucleotide sequence ID" value="NZ_FWXW01000001.1"/>
</dbReference>
<sequence>MGFNTYDTRIGAVSIQDGPEGILRVYLPNEALPRGFAREETPLLQEAASQLEAYLQGERKSFTLPLTPRGTPFMERVWSLLVGIPYGETATYGEIARRAGSPGASRAVGLACRRNPIPLFIPCHRVIGSAGSLVGFGGGLELKRVLLELEGYRFPD</sequence>
<keyword evidence="3 9" id="KW-0963">Cytoplasm</keyword>
<evidence type="ECO:0000313" key="12">
    <source>
        <dbReference type="EMBL" id="SMC41763.1"/>
    </source>
</evidence>
<comment type="catalytic activity">
    <reaction evidence="8 9">
        <text>a 6-O-methyl-2'-deoxyguanosine in DNA + L-cysteinyl-[protein] = S-methyl-L-cysteinyl-[protein] + a 2'-deoxyguanosine in DNA</text>
        <dbReference type="Rhea" id="RHEA:24000"/>
        <dbReference type="Rhea" id="RHEA-COMP:10131"/>
        <dbReference type="Rhea" id="RHEA-COMP:10132"/>
        <dbReference type="Rhea" id="RHEA-COMP:11367"/>
        <dbReference type="Rhea" id="RHEA-COMP:11368"/>
        <dbReference type="ChEBI" id="CHEBI:29950"/>
        <dbReference type="ChEBI" id="CHEBI:82612"/>
        <dbReference type="ChEBI" id="CHEBI:85445"/>
        <dbReference type="ChEBI" id="CHEBI:85448"/>
        <dbReference type="EC" id="2.1.1.63"/>
    </reaction>
</comment>
<proteinExistence type="inferred from homology"/>
<dbReference type="GO" id="GO:0006307">
    <property type="term" value="P:DNA alkylation repair"/>
    <property type="evidence" value="ECO:0007669"/>
    <property type="project" value="UniProtKB-UniRule"/>
</dbReference>
<dbReference type="PANTHER" id="PTHR10815:SF5">
    <property type="entry name" value="METHYLATED-DNA--PROTEIN-CYSTEINE METHYLTRANSFERASE"/>
    <property type="match status" value="1"/>
</dbReference>
<dbReference type="PROSITE" id="PS00374">
    <property type="entry name" value="MGMT"/>
    <property type="match status" value="1"/>
</dbReference>
<evidence type="ECO:0000256" key="5">
    <source>
        <dbReference type="ARBA" id="ARBA00022679"/>
    </source>
</evidence>
<keyword evidence="5 9" id="KW-0808">Transferase</keyword>
<dbReference type="InterPro" id="IPR008332">
    <property type="entry name" value="MethylG_MeTrfase_N"/>
</dbReference>
<dbReference type="GO" id="GO:0005737">
    <property type="term" value="C:cytoplasm"/>
    <property type="evidence" value="ECO:0007669"/>
    <property type="project" value="UniProtKB-SubCell"/>
</dbReference>
<dbReference type="AlphaFoldDB" id="A0A1W1Z061"/>
<evidence type="ECO:0000259" key="11">
    <source>
        <dbReference type="Pfam" id="PF02870"/>
    </source>
</evidence>
<dbReference type="GO" id="GO:0032259">
    <property type="term" value="P:methylation"/>
    <property type="evidence" value="ECO:0007669"/>
    <property type="project" value="UniProtKB-KW"/>
</dbReference>
<dbReference type="SUPFAM" id="SSF53155">
    <property type="entry name" value="Methylated DNA-protein cysteine methyltransferase domain"/>
    <property type="match status" value="1"/>
</dbReference>
<evidence type="ECO:0000256" key="2">
    <source>
        <dbReference type="ARBA" id="ARBA00008711"/>
    </source>
</evidence>
<comment type="catalytic activity">
    <reaction evidence="1 9">
        <text>a 4-O-methyl-thymidine in DNA + L-cysteinyl-[protein] = a thymidine in DNA + S-methyl-L-cysteinyl-[protein]</text>
        <dbReference type="Rhea" id="RHEA:53428"/>
        <dbReference type="Rhea" id="RHEA-COMP:10131"/>
        <dbReference type="Rhea" id="RHEA-COMP:10132"/>
        <dbReference type="Rhea" id="RHEA-COMP:13555"/>
        <dbReference type="Rhea" id="RHEA-COMP:13556"/>
        <dbReference type="ChEBI" id="CHEBI:29950"/>
        <dbReference type="ChEBI" id="CHEBI:82612"/>
        <dbReference type="ChEBI" id="CHEBI:137386"/>
        <dbReference type="ChEBI" id="CHEBI:137387"/>
        <dbReference type="EC" id="2.1.1.63"/>
    </reaction>
</comment>
<dbReference type="InterPro" id="IPR036217">
    <property type="entry name" value="MethylDNA_cys_MeTrfase_DNAb"/>
</dbReference>
<dbReference type="FunFam" id="1.10.10.10:FF:000214">
    <property type="entry name" value="Methylated-DNA--protein-cysteine methyltransferase"/>
    <property type="match status" value="1"/>
</dbReference>
<dbReference type="Gene3D" id="1.10.10.10">
    <property type="entry name" value="Winged helix-like DNA-binding domain superfamily/Winged helix DNA-binding domain"/>
    <property type="match status" value="1"/>
</dbReference>
<comment type="similarity">
    <text evidence="2 9">Belongs to the MGMT family.</text>
</comment>
<evidence type="ECO:0000256" key="8">
    <source>
        <dbReference type="ARBA" id="ARBA00049348"/>
    </source>
</evidence>
<dbReference type="PANTHER" id="PTHR10815">
    <property type="entry name" value="METHYLATED-DNA--PROTEIN-CYSTEINE METHYLTRANSFERASE"/>
    <property type="match status" value="1"/>
</dbReference>